<name>A0A6C0EAR4_9ZZZZ</name>
<organism evidence="1">
    <name type="scientific">viral metagenome</name>
    <dbReference type="NCBI Taxonomy" id="1070528"/>
    <lineage>
        <taxon>unclassified sequences</taxon>
        <taxon>metagenomes</taxon>
        <taxon>organismal metagenomes</taxon>
    </lineage>
</organism>
<sequence>MGAKPDIQVYKIVNSYNIVDKIDQSSNIVKYQEINEKDYKYDLMSVVDPETLSWVEDFELLYQDMKTKQWRSLGKFVGNTNACDIKLNSFNMVYTDKFLIVPLSIHNSQSFESMRVALFGLSTDKIEQHMHYKKYIFCINATKKLAQKAEILRKRDLYLNILHKSKHEVQQNKPYRNHHYKKLNGRLNKYPAYNEWKYEQNHIFEDDYDE</sequence>
<evidence type="ECO:0000313" key="1">
    <source>
        <dbReference type="EMBL" id="QHT26226.1"/>
    </source>
</evidence>
<dbReference type="Gene3D" id="2.60.120.260">
    <property type="entry name" value="Galactose-binding domain-like"/>
    <property type="match status" value="1"/>
</dbReference>
<dbReference type="AlphaFoldDB" id="A0A6C0EAR4"/>
<protein>
    <submittedName>
        <fullName evidence="1">Uncharacterized protein</fullName>
    </submittedName>
</protein>
<proteinExistence type="predicted"/>
<dbReference type="EMBL" id="MN739781">
    <property type="protein sequence ID" value="QHT26226.1"/>
    <property type="molecule type" value="Genomic_DNA"/>
</dbReference>
<accession>A0A6C0EAR4</accession>
<reference evidence="1" key="1">
    <citation type="journal article" date="2020" name="Nature">
        <title>Giant virus diversity and host interactions through global metagenomics.</title>
        <authorList>
            <person name="Schulz F."/>
            <person name="Roux S."/>
            <person name="Paez-Espino D."/>
            <person name="Jungbluth S."/>
            <person name="Walsh D.A."/>
            <person name="Denef V.J."/>
            <person name="McMahon K.D."/>
            <person name="Konstantinidis K.T."/>
            <person name="Eloe-Fadrosh E.A."/>
            <person name="Kyrpides N.C."/>
            <person name="Woyke T."/>
        </authorList>
    </citation>
    <scope>NUCLEOTIDE SEQUENCE</scope>
    <source>
        <strain evidence="1">GVMAG-M-3300023179-27</strain>
    </source>
</reference>